<keyword evidence="4" id="KW-1185">Reference proteome</keyword>
<dbReference type="Gene3D" id="3.40.50.2300">
    <property type="match status" value="1"/>
</dbReference>
<evidence type="ECO:0000313" key="4">
    <source>
        <dbReference type="Proteomes" id="UP000282759"/>
    </source>
</evidence>
<dbReference type="AlphaFoldDB" id="A0A3S2UN32"/>
<dbReference type="SMART" id="SM00448">
    <property type="entry name" value="REC"/>
    <property type="match status" value="1"/>
</dbReference>
<dbReference type="SUPFAM" id="SSF52172">
    <property type="entry name" value="CheY-like"/>
    <property type="match status" value="1"/>
</dbReference>
<reference evidence="3 4" key="1">
    <citation type="submission" date="2019-01" db="EMBL/GenBank/DDBJ databases">
        <authorList>
            <person name="Chen W.-M."/>
        </authorList>
    </citation>
    <scope>NUCLEOTIDE SEQUENCE [LARGE SCALE GENOMIC DNA]</scope>
    <source>
        <strain evidence="3 4">YBJ-36</strain>
    </source>
</reference>
<evidence type="ECO:0000259" key="2">
    <source>
        <dbReference type="PROSITE" id="PS50110"/>
    </source>
</evidence>
<dbReference type="GO" id="GO:0000160">
    <property type="term" value="P:phosphorelay signal transduction system"/>
    <property type="evidence" value="ECO:0007669"/>
    <property type="project" value="InterPro"/>
</dbReference>
<dbReference type="OrthoDB" id="1121174at2"/>
<dbReference type="InterPro" id="IPR052893">
    <property type="entry name" value="TCS_response_regulator"/>
</dbReference>
<accession>A0A3S2UN32</accession>
<dbReference type="EMBL" id="SACK01000001">
    <property type="protein sequence ID" value="RVU02455.1"/>
    <property type="molecule type" value="Genomic_DNA"/>
</dbReference>
<dbReference type="PROSITE" id="PS50110">
    <property type="entry name" value="RESPONSE_REGULATORY"/>
    <property type="match status" value="1"/>
</dbReference>
<name>A0A3S2UN32_9SPHI</name>
<protein>
    <submittedName>
        <fullName evidence="3">Response regulator</fullName>
    </submittedName>
</protein>
<dbReference type="Pfam" id="PF00072">
    <property type="entry name" value="Response_reg"/>
    <property type="match status" value="1"/>
</dbReference>
<feature type="modified residue" description="4-aspartylphosphate" evidence="1">
    <location>
        <position position="60"/>
    </location>
</feature>
<dbReference type="PANTHER" id="PTHR44520">
    <property type="entry name" value="RESPONSE REGULATOR RCP1-RELATED"/>
    <property type="match status" value="1"/>
</dbReference>
<dbReference type="InterPro" id="IPR011006">
    <property type="entry name" value="CheY-like_superfamily"/>
</dbReference>
<dbReference type="RefSeq" id="WP_127702831.1">
    <property type="nucleotide sequence ID" value="NZ_SACK01000001.1"/>
</dbReference>
<dbReference type="InterPro" id="IPR001789">
    <property type="entry name" value="Sig_transdc_resp-reg_receiver"/>
</dbReference>
<dbReference type="Proteomes" id="UP000282759">
    <property type="component" value="Unassembled WGS sequence"/>
</dbReference>
<dbReference type="PANTHER" id="PTHR44520:SF2">
    <property type="entry name" value="RESPONSE REGULATOR RCP1"/>
    <property type="match status" value="1"/>
</dbReference>
<proteinExistence type="predicted"/>
<evidence type="ECO:0000256" key="1">
    <source>
        <dbReference type="PROSITE-ProRule" id="PRU00169"/>
    </source>
</evidence>
<keyword evidence="1" id="KW-0597">Phosphoprotein</keyword>
<evidence type="ECO:0000313" key="3">
    <source>
        <dbReference type="EMBL" id="RVU02455.1"/>
    </source>
</evidence>
<gene>
    <name evidence="3" type="ORF">EOD41_00510</name>
</gene>
<comment type="caution">
    <text evidence="3">The sequence shown here is derived from an EMBL/GenBank/DDBJ whole genome shotgun (WGS) entry which is preliminary data.</text>
</comment>
<sequence>MCKLMVLDDDPIQHLIFRRMLNRYKLAHETFYSYSGYDVLSFLSAHKKDTSELPEVIFMDINMPGLNGWAFLDRFKDLYPQLNKLIEIHIVSSSINPSEIKRTDMYDFVKSYIVKPITSERLEQILEPH</sequence>
<feature type="domain" description="Response regulatory" evidence="2">
    <location>
        <begin position="3"/>
        <end position="129"/>
    </location>
</feature>
<organism evidence="3 4">
    <name type="scientific">Mucilaginibacter limnophilus</name>
    <dbReference type="NCBI Taxonomy" id="1932778"/>
    <lineage>
        <taxon>Bacteria</taxon>
        <taxon>Pseudomonadati</taxon>
        <taxon>Bacteroidota</taxon>
        <taxon>Sphingobacteriia</taxon>
        <taxon>Sphingobacteriales</taxon>
        <taxon>Sphingobacteriaceae</taxon>
        <taxon>Mucilaginibacter</taxon>
    </lineage>
</organism>